<feature type="transmembrane region" description="Helical" evidence="7">
    <location>
        <begin position="165"/>
        <end position="185"/>
    </location>
</feature>
<feature type="domain" description="Major facilitator superfamily (MFS) profile" evidence="8">
    <location>
        <begin position="7"/>
        <end position="404"/>
    </location>
</feature>
<comment type="caution">
    <text evidence="9">The sequence shown here is derived from an EMBL/GenBank/DDBJ whole genome shotgun (WGS) entry which is preliminary data.</text>
</comment>
<dbReference type="RefSeq" id="WP_298404105.1">
    <property type="nucleotide sequence ID" value="NZ_JBFSHR010000030.1"/>
</dbReference>
<feature type="transmembrane region" description="Helical" evidence="7">
    <location>
        <begin position="39"/>
        <end position="59"/>
    </location>
</feature>
<sequence>MVEDRRGWRLVLFGTLISSIGSGLTLPFLVVYLHSIRHMSLPVAGLIVAASGVTGLATGTMGGSLGDRIGVGRLLFGGLLISGLATIALAGVHTPWSAVVVVACIGMGESVTWPALNALVVSQRASQDRSRAYAVRFGVLNGGLGVGALIAGSVVSLHRPVSFEAIYLVDGLSTLVFGMIVGIGLRHRPGYRAYQAQSLDSPTKEGYRVVLMDRRFLAWLIALALFVFSGYAMVDGAWAAYATVIVHASPQIVGIGFAVNTGVIVISQLGVVHATRRWRRTTMLAGVGVLWSIAWLAVGLADLPHLAHLEVDIALISSLGIFGLGETLLSPVAGALPNDLAPERLRARYNALSSTIWAAGTVLGPPIAGVLLASSLPLSWVVLVTAGSALAGFVGFNLRRVLPSEIDRPGFSETTD</sequence>
<feature type="transmembrane region" description="Helical" evidence="7">
    <location>
        <begin position="98"/>
        <end position="121"/>
    </location>
</feature>
<feature type="transmembrane region" description="Helical" evidence="7">
    <location>
        <begin position="71"/>
        <end position="92"/>
    </location>
</feature>
<dbReference type="EMBL" id="JBFSHR010000030">
    <property type="protein sequence ID" value="MEX6429955.1"/>
    <property type="molecule type" value="Genomic_DNA"/>
</dbReference>
<dbReference type="Pfam" id="PF07690">
    <property type="entry name" value="MFS_1"/>
    <property type="match status" value="1"/>
</dbReference>
<dbReference type="PROSITE" id="PS50850">
    <property type="entry name" value="MFS"/>
    <property type="match status" value="1"/>
</dbReference>
<feature type="transmembrane region" description="Helical" evidence="7">
    <location>
        <begin position="12"/>
        <end position="33"/>
    </location>
</feature>
<feature type="transmembrane region" description="Helical" evidence="7">
    <location>
        <begin position="349"/>
        <end position="372"/>
    </location>
</feature>
<keyword evidence="3" id="KW-1003">Cell membrane</keyword>
<keyword evidence="6 7" id="KW-0472">Membrane</keyword>
<feature type="transmembrane region" description="Helical" evidence="7">
    <location>
        <begin position="313"/>
        <end position="337"/>
    </location>
</feature>
<keyword evidence="2" id="KW-0813">Transport</keyword>
<evidence type="ECO:0000256" key="2">
    <source>
        <dbReference type="ARBA" id="ARBA00022448"/>
    </source>
</evidence>
<evidence type="ECO:0000259" key="8">
    <source>
        <dbReference type="PROSITE" id="PS50850"/>
    </source>
</evidence>
<keyword evidence="5 7" id="KW-1133">Transmembrane helix</keyword>
<feature type="transmembrane region" description="Helical" evidence="7">
    <location>
        <begin position="216"/>
        <end position="240"/>
    </location>
</feature>
<dbReference type="Gene3D" id="1.20.1250.20">
    <property type="entry name" value="MFS general substrate transporter like domains"/>
    <property type="match status" value="2"/>
</dbReference>
<dbReference type="InterPro" id="IPR011701">
    <property type="entry name" value="MFS"/>
</dbReference>
<keyword evidence="10" id="KW-1185">Reference proteome</keyword>
<dbReference type="InterPro" id="IPR020846">
    <property type="entry name" value="MFS_dom"/>
</dbReference>
<evidence type="ECO:0000313" key="10">
    <source>
        <dbReference type="Proteomes" id="UP001560267"/>
    </source>
</evidence>
<evidence type="ECO:0000256" key="1">
    <source>
        <dbReference type="ARBA" id="ARBA00004651"/>
    </source>
</evidence>
<feature type="transmembrane region" description="Helical" evidence="7">
    <location>
        <begin position="252"/>
        <end position="271"/>
    </location>
</feature>
<dbReference type="PANTHER" id="PTHR23517:SF2">
    <property type="entry name" value="MULTIDRUG RESISTANCE PROTEIN MDTH"/>
    <property type="match status" value="1"/>
</dbReference>
<keyword evidence="4 7" id="KW-0812">Transmembrane</keyword>
<proteinExistence type="predicted"/>
<dbReference type="InterPro" id="IPR036259">
    <property type="entry name" value="MFS_trans_sf"/>
</dbReference>
<dbReference type="InterPro" id="IPR050171">
    <property type="entry name" value="MFS_Transporters"/>
</dbReference>
<dbReference type="Proteomes" id="UP001560267">
    <property type="component" value="Unassembled WGS sequence"/>
</dbReference>
<feature type="transmembrane region" description="Helical" evidence="7">
    <location>
        <begin position="133"/>
        <end position="153"/>
    </location>
</feature>
<evidence type="ECO:0000256" key="5">
    <source>
        <dbReference type="ARBA" id="ARBA00022989"/>
    </source>
</evidence>
<gene>
    <name evidence="9" type="ORF">AB6A68_08900</name>
</gene>
<protein>
    <submittedName>
        <fullName evidence="9">MFS transporter</fullName>
    </submittedName>
</protein>
<feature type="transmembrane region" description="Helical" evidence="7">
    <location>
        <begin position="378"/>
        <end position="398"/>
    </location>
</feature>
<name>A0ABV3Y3I2_9ACTN</name>
<evidence type="ECO:0000256" key="7">
    <source>
        <dbReference type="SAM" id="Phobius"/>
    </source>
</evidence>
<evidence type="ECO:0000256" key="3">
    <source>
        <dbReference type="ARBA" id="ARBA00022475"/>
    </source>
</evidence>
<evidence type="ECO:0000313" key="9">
    <source>
        <dbReference type="EMBL" id="MEX6429955.1"/>
    </source>
</evidence>
<feature type="transmembrane region" description="Helical" evidence="7">
    <location>
        <begin position="283"/>
        <end position="301"/>
    </location>
</feature>
<dbReference type="SUPFAM" id="SSF103473">
    <property type="entry name" value="MFS general substrate transporter"/>
    <property type="match status" value="1"/>
</dbReference>
<dbReference type="PANTHER" id="PTHR23517">
    <property type="entry name" value="RESISTANCE PROTEIN MDTM, PUTATIVE-RELATED-RELATED"/>
    <property type="match status" value="1"/>
</dbReference>
<comment type="subcellular location">
    <subcellularLocation>
        <location evidence="1">Cell membrane</location>
        <topology evidence="1">Multi-pass membrane protein</topology>
    </subcellularLocation>
</comment>
<evidence type="ECO:0000256" key="6">
    <source>
        <dbReference type="ARBA" id="ARBA00023136"/>
    </source>
</evidence>
<organism evidence="9 10">
    <name type="scientific">Ferrimicrobium acidiphilum</name>
    <dbReference type="NCBI Taxonomy" id="121039"/>
    <lineage>
        <taxon>Bacteria</taxon>
        <taxon>Bacillati</taxon>
        <taxon>Actinomycetota</taxon>
        <taxon>Acidimicrobiia</taxon>
        <taxon>Acidimicrobiales</taxon>
        <taxon>Acidimicrobiaceae</taxon>
        <taxon>Ferrimicrobium</taxon>
    </lineage>
</organism>
<accession>A0ABV3Y3I2</accession>
<evidence type="ECO:0000256" key="4">
    <source>
        <dbReference type="ARBA" id="ARBA00022692"/>
    </source>
</evidence>
<reference evidence="9 10" key="1">
    <citation type="submission" date="2024-07" db="EMBL/GenBank/DDBJ databases">
        <title>Draft Genome Sequence of Ferrimicrobium acidiphilum Strain YE2023, Isolated from a Pulp of Bioleach Reactor.</title>
        <authorList>
            <person name="Elkina Y.A."/>
            <person name="Bulaeva A.G."/>
            <person name="Beletsky A.V."/>
            <person name="Mardanov A.V."/>
        </authorList>
    </citation>
    <scope>NUCLEOTIDE SEQUENCE [LARGE SCALE GENOMIC DNA]</scope>
    <source>
        <strain evidence="9 10">YE2023</strain>
    </source>
</reference>